<name>A0A2Z4GIR7_9BACT</name>
<evidence type="ECO:0000313" key="2">
    <source>
        <dbReference type="Proteomes" id="UP000249873"/>
    </source>
</evidence>
<reference evidence="1 2" key="1">
    <citation type="submission" date="2018-05" db="EMBL/GenBank/DDBJ databases">
        <title>Complete genome sequence of Arcticibacterium luteifluviistationis SM1504T, a cytophagaceae bacterium isolated from Arctic surface seawater.</title>
        <authorList>
            <person name="Li Y."/>
            <person name="Qin Q.-L."/>
        </authorList>
    </citation>
    <scope>NUCLEOTIDE SEQUENCE [LARGE SCALE GENOMIC DNA]</scope>
    <source>
        <strain evidence="1 2">SM1504</strain>
    </source>
</reference>
<proteinExistence type="predicted"/>
<organism evidence="1 2">
    <name type="scientific">Arcticibacterium luteifluviistationis</name>
    <dbReference type="NCBI Taxonomy" id="1784714"/>
    <lineage>
        <taxon>Bacteria</taxon>
        <taxon>Pseudomonadati</taxon>
        <taxon>Bacteroidota</taxon>
        <taxon>Cytophagia</taxon>
        <taxon>Cytophagales</taxon>
        <taxon>Leadbetterellaceae</taxon>
        <taxon>Arcticibacterium</taxon>
    </lineage>
</organism>
<dbReference type="EMBL" id="CP029480">
    <property type="protein sequence ID" value="AWW00966.1"/>
    <property type="molecule type" value="Genomic_DNA"/>
</dbReference>
<keyword evidence="2" id="KW-1185">Reference proteome</keyword>
<dbReference type="GO" id="GO:0009055">
    <property type="term" value="F:electron transfer activity"/>
    <property type="evidence" value="ECO:0007669"/>
    <property type="project" value="InterPro"/>
</dbReference>
<dbReference type="GO" id="GO:0020037">
    <property type="term" value="F:heme binding"/>
    <property type="evidence" value="ECO:0007669"/>
    <property type="project" value="InterPro"/>
</dbReference>
<dbReference type="AlphaFoldDB" id="A0A2Z4GIR7"/>
<evidence type="ECO:0000313" key="1">
    <source>
        <dbReference type="EMBL" id="AWW00966.1"/>
    </source>
</evidence>
<dbReference type="OrthoDB" id="9805828at2"/>
<dbReference type="Gene3D" id="1.10.760.10">
    <property type="entry name" value="Cytochrome c-like domain"/>
    <property type="match status" value="1"/>
</dbReference>
<dbReference type="Proteomes" id="UP000249873">
    <property type="component" value="Chromosome"/>
</dbReference>
<protein>
    <recommendedName>
        <fullName evidence="3">Cytochrome C</fullName>
    </recommendedName>
</protein>
<dbReference type="SUPFAM" id="SSF46626">
    <property type="entry name" value="Cytochrome c"/>
    <property type="match status" value="1"/>
</dbReference>
<evidence type="ECO:0008006" key="3">
    <source>
        <dbReference type="Google" id="ProtNLM"/>
    </source>
</evidence>
<sequence>MKRILIFFLLGFSLVLVKCKNSQPQSQIEVTSGIDAESGLAIDPNLMLVKGQCTACHSAKLIAQNRFTREGWKDKIIWMQKTQNLWDLGESEPAILDYLAKHYAPEARASRRANLENVEWYKLNED</sequence>
<dbReference type="RefSeq" id="WP_111374332.1">
    <property type="nucleotide sequence ID" value="NZ_CP029480.1"/>
</dbReference>
<accession>A0A2Z4GIR7</accession>
<dbReference type="InterPro" id="IPR036909">
    <property type="entry name" value="Cyt_c-like_dom_sf"/>
</dbReference>
<gene>
    <name evidence="1" type="ORF">DJ013_18140</name>
</gene>
<dbReference type="KEGG" id="als:DJ013_18140"/>